<keyword evidence="1" id="KW-1133">Transmembrane helix</keyword>
<dbReference type="AlphaFoldDB" id="A0A4V2W2Z8"/>
<accession>A0A4V2W2Z8</accession>
<keyword evidence="1" id="KW-0812">Transmembrane</keyword>
<protein>
    <submittedName>
        <fullName evidence="2">Uncharacterized protein</fullName>
    </submittedName>
</protein>
<dbReference type="RefSeq" id="WP_124947972.1">
    <property type="nucleotide sequence ID" value="NZ_BHVT01000073.1"/>
</dbReference>
<evidence type="ECO:0000313" key="3">
    <source>
        <dbReference type="Proteomes" id="UP000295367"/>
    </source>
</evidence>
<keyword evidence="3" id="KW-1185">Reference proteome</keyword>
<evidence type="ECO:0000313" key="2">
    <source>
        <dbReference type="EMBL" id="TCV90039.1"/>
    </source>
</evidence>
<name>A0A4V2W2Z8_9PROT</name>
<evidence type="ECO:0000256" key="1">
    <source>
        <dbReference type="SAM" id="Phobius"/>
    </source>
</evidence>
<reference evidence="2 3" key="1">
    <citation type="submission" date="2019-03" db="EMBL/GenBank/DDBJ databases">
        <title>Genomic Encyclopedia of Type Strains, Phase IV (KMG-IV): sequencing the most valuable type-strain genomes for metagenomic binning, comparative biology and taxonomic classification.</title>
        <authorList>
            <person name="Goeker M."/>
        </authorList>
    </citation>
    <scope>NUCLEOTIDE SEQUENCE [LARGE SCALE GENOMIC DNA]</scope>
    <source>
        <strain evidence="2 3">DSM 100309</strain>
    </source>
</reference>
<dbReference type="EMBL" id="SMCO01000001">
    <property type="protein sequence ID" value="TCV90039.1"/>
    <property type="molecule type" value="Genomic_DNA"/>
</dbReference>
<organism evidence="2 3">
    <name type="scientific">Sulfurirhabdus autotrophica</name>
    <dbReference type="NCBI Taxonomy" id="1706046"/>
    <lineage>
        <taxon>Bacteria</taxon>
        <taxon>Pseudomonadati</taxon>
        <taxon>Pseudomonadota</taxon>
        <taxon>Betaproteobacteria</taxon>
        <taxon>Nitrosomonadales</taxon>
        <taxon>Sulfuricellaceae</taxon>
        <taxon>Sulfurirhabdus</taxon>
    </lineage>
</organism>
<keyword evidence="1" id="KW-0472">Membrane</keyword>
<comment type="caution">
    <text evidence="2">The sequence shown here is derived from an EMBL/GenBank/DDBJ whole genome shotgun (WGS) entry which is preliminary data.</text>
</comment>
<gene>
    <name evidence="2" type="ORF">EDC63_1013</name>
</gene>
<sequence>MSQPIFVALIAGACTIISAILTALITKYGLPFWRNSKVIRTKGTASEIFAILPDGSIAKDESGYGYDISKATINLGKNKIRLSAILNATMTTGEVIISDAELTGDGVFMNGVAYITYHVHDIRNAQEWYGLLLLRVPGLGDISGYWIAEDHIKAGHIAMGSICLTRI</sequence>
<feature type="transmembrane region" description="Helical" evidence="1">
    <location>
        <begin position="6"/>
        <end position="30"/>
    </location>
</feature>
<dbReference type="Proteomes" id="UP000295367">
    <property type="component" value="Unassembled WGS sequence"/>
</dbReference>
<proteinExistence type="predicted"/>